<sequence>MKTIYLQTRTIRRKHGLSEAAARLVATLHFGEGR</sequence>
<evidence type="ECO:0000313" key="2">
    <source>
        <dbReference type="Proteomes" id="UP000050786"/>
    </source>
</evidence>
<protein>
    <submittedName>
        <fullName evidence="1">Uncharacterized protein</fullName>
    </submittedName>
</protein>
<keyword evidence="2" id="KW-1185">Reference proteome</keyword>
<name>A0A0N7LPJ8_9RHOB</name>
<reference evidence="2" key="1">
    <citation type="submission" date="2015-09" db="EMBL/GenBank/DDBJ databases">
        <authorList>
            <person name="Rodrigo-Torres L."/>
            <person name="Arahal D.R."/>
        </authorList>
    </citation>
    <scope>NUCLEOTIDE SEQUENCE [LARGE SCALE GENOMIC DNA]</scope>
    <source>
        <strain evidence="2">CECT 4293</strain>
    </source>
</reference>
<dbReference type="AlphaFoldDB" id="A0A0N7LPJ8"/>
<organism evidence="1 2">
    <name type="scientific">Ruegeria atlantica</name>
    <dbReference type="NCBI Taxonomy" id="81569"/>
    <lineage>
        <taxon>Bacteria</taxon>
        <taxon>Pseudomonadati</taxon>
        <taxon>Pseudomonadota</taxon>
        <taxon>Alphaproteobacteria</taxon>
        <taxon>Rhodobacterales</taxon>
        <taxon>Roseobacteraceae</taxon>
        <taxon>Ruegeria</taxon>
    </lineage>
</organism>
<dbReference type="EMBL" id="CYPS01000067">
    <property type="protein sequence ID" value="CUH45420.1"/>
    <property type="molecule type" value="Genomic_DNA"/>
</dbReference>
<evidence type="ECO:0000313" key="1">
    <source>
        <dbReference type="EMBL" id="CUH45420.1"/>
    </source>
</evidence>
<proteinExistence type="predicted"/>
<dbReference type="Proteomes" id="UP000050786">
    <property type="component" value="Unassembled WGS sequence"/>
</dbReference>
<accession>A0A0N7LPJ8</accession>
<gene>
    <name evidence="1" type="ORF">RUM4293_04334</name>
</gene>